<name>A0A2S7KXF2_9FLAO</name>
<dbReference type="GO" id="GO:0051539">
    <property type="term" value="F:4 iron, 4 sulfur cluster binding"/>
    <property type="evidence" value="ECO:0007669"/>
    <property type="project" value="TreeGrafter"/>
</dbReference>
<dbReference type="Gene3D" id="3.30.300.130">
    <property type="entry name" value="Fe-S cluster assembly (FSCA)"/>
    <property type="match status" value="1"/>
</dbReference>
<evidence type="ECO:0000259" key="9">
    <source>
        <dbReference type="Pfam" id="PF01883"/>
    </source>
</evidence>
<organism evidence="10 11">
    <name type="scientific">Polaribacter filamentus</name>
    <dbReference type="NCBI Taxonomy" id="53483"/>
    <lineage>
        <taxon>Bacteria</taxon>
        <taxon>Pseudomonadati</taxon>
        <taxon>Bacteroidota</taxon>
        <taxon>Flavobacteriia</taxon>
        <taxon>Flavobacteriales</taxon>
        <taxon>Flavobacteriaceae</taxon>
    </lineage>
</organism>
<dbReference type="EMBL" id="MQUA01000013">
    <property type="protein sequence ID" value="PQB07342.1"/>
    <property type="molecule type" value="Genomic_DNA"/>
</dbReference>
<dbReference type="GO" id="GO:0016226">
    <property type="term" value="P:iron-sulfur cluster assembly"/>
    <property type="evidence" value="ECO:0007669"/>
    <property type="project" value="InterPro"/>
</dbReference>
<protein>
    <recommendedName>
        <fullName evidence="8">Iron-sulfur cluster carrier protein</fullName>
    </recommendedName>
</protein>
<dbReference type="GO" id="GO:0005524">
    <property type="term" value="F:ATP binding"/>
    <property type="evidence" value="ECO:0007669"/>
    <property type="project" value="UniProtKB-UniRule"/>
</dbReference>
<comment type="similarity">
    <text evidence="8">Belongs to the Mrp/NBP35 ATP-binding proteins family.</text>
</comment>
<dbReference type="GO" id="GO:0140663">
    <property type="term" value="F:ATP-dependent FeS chaperone activity"/>
    <property type="evidence" value="ECO:0007669"/>
    <property type="project" value="InterPro"/>
</dbReference>
<dbReference type="FunFam" id="3.40.50.300:FF:001119">
    <property type="entry name" value="Iron-sulfur cluster carrier protein"/>
    <property type="match status" value="1"/>
</dbReference>
<keyword evidence="3 8" id="KW-0479">Metal-binding</keyword>
<feature type="binding site" evidence="8">
    <location>
        <begin position="105"/>
        <end position="112"/>
    </location>
    <ligand>
        <name>ATP</name>
        <dbReference type="ChEBI" id="CHEBI:30616"/>
    </ligand>
</feature>
<dbReference type="InterPro" id="IPR033756">
    <property type="entry name" value="YlxH/NBP35"/>
</dbReference>
<dbReference type="HAMAP" id="MF_02040">
    <property type="entry name" value="Mrp_NBP35"/>
    <property type="match status" value="1"/>
</dbReference>
<comment type="subunit">
    <text evidence="8">Homodimer.</text>
</comment>
<dbReference type="PANTHER" id="PTHR42961:SF2">
    <property type="entry name" value="IRON-SULFUR PROTEIN NUBPL"/>
    <property type="match status" value="1"/>
</dbReference>
<dbReference type="CDD" id="cd02037">
    <property type="entry name" value="Mrp_NBP35"/>
    <property type="match status" value="1"/>
</dbReference>
<comment type="function">
    <text evidence="8">Binds and transfers iron-sulfur (Fe-S) clusters to target apoproteins. Can hydrolyze ATP.</text>
</comment>
<evidence type="ECO:0000256" key="7">
    <source>
        <dbReference type="ARBA" id="ARBA00023014"/>
    </source>
</evidence>
<comment type="similarity">
    <text evidence="1">In the N-terminal section; belongs to the MIP18 family.</text>
</comment>
<evidence type="ECO:0000256" key="4">
    <source>
        <dbReference type="ARBA" id="ARBA00022741"/>
    </source>
</evidence>
<dbReference type="Pfam" id="PF10609">
    <property type="entry name" value="ParA"/>
    <property type="match status" value="1"/>
</dbReference>
<dbReference type="InterPro" id="IPR019591">
    <property type="entry name" value="Mrp/NBP35_ATP-bd"/>
</dbReference>
<gene>
    <name evidence="10" type="ORF">BST83_09350</name>
</gene>
<dbReference type="GO" id="GO:0046872">
    <property type="term" value="F:metal ion binding"/>
    <property type="evidence" value="ECO:0007669"/>
    <property type="project" value="UniProtKB-KW"/>
</dbReference>
<dbReference type="PROSITE" id="PS01215">
    <property type="entry name" value="MRP"/>
    <property type="match status" value="1"/>
</dbReference>
<dbReference type="SUPFAM" id="SSF117916">
    <property type="entry name" value="Fe-S cluster assembly (FSCA) domain-like"/>
    <property type="match status" value="1"/>
</dbReference>
<keyword evidence="8" id="KW-0378">Hydrolase</keyword>
<feature type="domain" description="MIP18 family-like" evidence="9">
    <location>
        <begin position="5"/>
        <end position="77"/>
    </location>
</feature>
<dbReference type="RefSeq" id="WP_104809556.1">
    <property type="nucleotide sequence ID" value="NZ_MQUA01000013.1"/>
</dbReference>
<dbReference type="InterPro" id="IPR027417">
    <property type="entry name" value="P-loop_NTPase"/>
</dbReference>
<evidence type="ECO:0000313" key="10">
    <source>
        <dbReference type="EMBL" id="PQB07342.1"/>
    </source>
</evidence>
<evidence type="ECO:0000256" key="8">
    <source>
        <dbReference type="HAMAP-Rule" id="MF_02040"/>
    </source>
</evidence>
<dbReference type="SUPFAM" id="SSF52540">
    <property type="entry name" value="P-loop containing nucleoside triphosphate hydrolases"/>
    <property type="match status" value="1"/>
</dbReference>
<dbReference type="OrthoDB" id="9809679at2"/>
<keyword evidence="5 8" id="KW-0067">ATP-binding</keyword>
<keyword evidence="11" id="KW-1185">Reference proteome</keyword>
<proteinExistence type="inferred from homology"/>
<keyword evidence="6 8" id="KW-0408">Iron</keyword>
<dbReference type="Proteomes" id="UP000239522">
    <property type="component" value="Unassembled WGS sequence"/>
</dbReference>
<dbReference type="Pfam" id="PF01883">
    <property type="entry name" value="FeS_assembly_P"/>
    <property type="match status" value="1"/>
</dbReference>
<dbReference type="PANTHER" id="PTHR42961">
    <property type="entry name" value="IRON-SULFUR PROTEIN NUBPL"/>
    <property type="match status" value="1"/>
</dbReference>
<evidence type="ECO:0000256" key="2">
    <source>
        <dbReference type="ARBA" id="ARBA00008205"/>
    </source>
</evidence>
<comment type="caution">
    <text evidence="10">The sequence shown here is derived from an EMBL/GenBank/DDBJ whole genome shotgun (WGS) entry which is preliminary data.</text>
</comment>
<dbReference type="InterPro" id="IPR034904">
    <property type="entry name" value="FSCA_dom_sf"/>
</dbReference>
<keyword evidence="4 8" id="KW-0547">Nucleotide-binding</keyword>
<dbReference type="Gene3D" id="3.40.50.300">
    <property type="entry name" value="P-loop containing nucleotide triphosphate hydrolases"/>
    <property type="match status" value="1"/>
</dbReference>
<dbReference type="InterPro" id="IPR002744">
    <property type="entry name" value="MIP18-like"/>
</dbReference>
<comment type="similarity">
    <text evidence="2">In the C-terminal section; belongs to the Mrp/NBP35 ATP-binding proteins family.</text>
</comment>
<dbReference type="InterPro" id="IPR044304">
    <property type="entry name" value="NUBPL-like"/>
</dbReference>
<dbReference type="GO" id="GO:0016887">
    <property type="term" value="F:ATP hydrolysis activity"/>
    <property type="evidence" value="ECO:0007669"/>
    <property type="project" value="UniProtKB-UniRule"/>
</dbReference>
<dbReference type="AlphaFoldDB" id="A0A2S7KXF2"/>
<keyword evidence="7 8" id="KW-0411">Iron-sulfur</keyword>
<accession>A0A2S7KXF2</accession>
<evidence type="ECO:0000256" key="1">
    <source>
        <dbReference type="ARBA" id="ARBA00007352"/>
    </source>
</evidence>
<evidence type="ECO:0000313" key="11">
    <source>
        <dbReference type="Proteomes" id="UP000239522"/>
    </source>
</evidence>
<reference evidence="10 11" key="1">
    <citation type="submission" date="2016-11" db="EMBL/GenBank/DDBJ databases">
        <title>Trade-off between light-utilization and light-protection in marine flavobacteria.</title>
        <authorList>
            <person name="Kumagai Y."/>
        </authorList>
    </citation>
    <scope>NUCLEOTIDE SEQUENCE [LARGE SCALE GENOMIC DNA]</scope>
    <source>
        <strain evidence="10 11">ATCC 700397</strain>
    </source>
</reference>
<evidence type="ECO:0000256" key="5">
    <source>
        <dbReference type="ARBA" id="ARBA00022840"/>
    </source>
</evidence>
<dbReference type="InterPro" id="IPR000808">
    <property type="entry name" value="Mrp-like_CS"/>
</dbReference>
<evidence type="ECO:0000256" key="3">
    <source>
        <dbReference type="ARBA" id="ARBA00022723"/>
    </source>
</evidence>
<evidence type="ECO:0000256" key="6">
    <source>
        <dbReference type="ARBA" id="ARBA00023004"/>
    </source>
</evidence>
<sequence length="365" mass="39210">MNITKEQVLEALKNVEDPDLKKDLVTLGMIKDLEVIGKNVDFTVVLTTPACPMKEMIHKACVNAVLHYIDEEAIVNVKMSSNVTARKNSGPMLPNVKNIIGVASGKGGVGKSTVASNLALALVKLGASVGLVDADIYGPSQTIMFDVMDATPMSKEIDGVSKMMPIESFGVKLLSIGFFVDTAQALVWRGPMASKAVVQLFQEAHWGELDYMIIDLPPGTGDIHLSLVGAVPLNGVVIVSTPQFVALADAKKGVGMFQLPSINVPVLGIVENMSYFSPPDEPEKRYYIFGKDGAKKLAEELEVPLLGEIPLVQSICEAGDSGKPAVLDYNTPQATAYMEMARKVAQQVSIQNAKEPIVKVADVKW</sequence>